<gene>
    <name evidence="2" type="ORF">RRG08_052088</name>
</gene>
<accession>A0AAE1A4Q5</accession>
<evidence type="ECO:0000313" key="3">
    <source>
        <dbReference type="Proteomes" id="UP001283361"/>
    </source>
</evidence>
<reference evidence="2" key="1">
    <citation type="journal article" date="2023" name="G3 (Bethesda)">
        <title>A reference genome for the long-term kleptoplast-retaining sea slug Elysia crispata morphotype clarki.</title>
        <authorList>
            <person name="Eastman K.E."/>
            <person name="Pendleton A.L."/>
            <person name="Shaikh M.A."/>
            <person name="Suttiyut T."/>
            <person name="Ogas R."/>
            <person name="Tomko P."/>
            <person name="Gavelis G."/>
            <person name="Widhalm J.R."/>
            <person name="Wisecaver J.H."/>
        </authorList>
    </citation>
    <scope>NUCLEOTIDE SEQUENCE</scope>
    <source>
        <strain evidence="2">ECLA1</strain>
    </source>
</reference>
<sequence length="205" mass="23257">MELKPSSLHPTKQENTQLCSEPSEGVRFTEMRGRSRDLFLEAVYNSRCLLSVVCSAGTHRDSWVLSPGTEEVGDAGTTELRRSVAKRGGAPEQMWTNTIRSASRHWPIRNYETQWISKLREDGLNFKIESSTSTLRSQRIPNVRPSDELISSENQHTSLPTTPPPQLNISLASYFQIIWRSQSPPPHPHNFLRAIHLQPTQQNIS</sequence>
<name>A0AAE1A4Q5_9GAST</name>
<feature type="compositionally biased region" description="Polar residues" evidence="1">
    <location>
        <begin position="8"/>
        <end position="20"/>
    </location>
</feature>
<comment type="caution">
    <text evidence="2">The sequence shown here is derived from an EMBL/GenBank/DDBJ whole genome shotgun (WGS) entry which is preliminary data.</text>
</comment>
<proteinExistence type="predicted"/>
<dbReference type="Proteomes" id="UP001283361">
    <property type="component" value="Unassembled WGS sequence"/>
</dbReference>
<feature type="region of interest" description="Disordered" evidence="1">
    <location>
        <begin position="1"/>
        <end position="24"/>
    </location>
</feature>
<dbReference type="EMBL" id="JAWDGP010002675">
    <property type="protein sequence ID" value="KAK3780937.1"/>
    <property type="molecule type" value="Genomic_DNA"/>
</dbReference>
<protein>
    <submittedName>
        <fullName evidence="2">Uncharacterized protein</fullName>
    </submittedName>
</protein>
<evidence type="ECO:0000313" key="2">
    <source>
        <dbReference type="EMBL" id="KAK3780937.1"/>
    </source>
</evidence>
<keyword evidence="3" id="KW-1185">Reference proteome</keyword>
<dbReference type="AlphaFoldDB" id="A0AAE1A4Q5"/>
<organism evidence="2 3">
    <name type="scientific">Elysia crispata</name>
    <name type="common">lettuce slug</name>
    <dbReference type="NCBI Taxonomy" id="231223"/>
    <lineage>
        <taxon>Eukaryota</taxon>
        <taxon>Metazoa</taxon>
        <taxon>Spiralia</taxon>
        <taxon>Lophotrochozoa</taxon>
        <taxon>Mollusca</taxon>
        <taxon>Gastropoda</taxon>
        <taxon>Heterobranchia</taxon>
        <taxon>Euthyneura</taxon>
        <taxon>Panpulmonata</taxon>
        <taxon>Sacoglossa</taxon>
        <taxon>Placobranchoidea</taxon>
        <taxon>Plakobranchidae</taxon>
        <taxon>Elysia</taxon>
    </lineage>
</organism>
<evidence type="ECO:0000256" key="1">
    <source>
        <dbReference type="SAM" id="MobiDB-lite"/>
    </source>
</evidence>